<protein>
    <submittedName>
        <fullName evidence="1">Uncharacterized protein</fullName>
    </submittedName>
</protein>
<gene>
    <name evidence="1" type="ORF">DFO67_1064</name>
</gene>
<dbReference type="RefSeq" id="WP_208324649.1">
    <property type="nucleotide sequence ID" value="NZ_SOEC01000006.1"/>
</dbReference>
<organism evidence="1 2">
    <name type="scientific">Modicisalibacter xianhensis</name>
    <dbReference type="NCBI Taxonomy" id="442341"/>
    <lineage>
        <taxon>Bacteria</taxon>
        <taxon>Pseudomonadati</taxon>
        <taxon>Pseudomonadota</taxon>
        <taxon>Gammaproteobacteria</taxon>
        <taxon>Oceanospirillales</taxon>
        <taxon>Halomonadaceae</taxon>
        <taxon>Modicisalibacter</taxon>
    </lineage>
</organism>
<dbReference type="AlphaFoldDB" id="A0A4R8G3S8"/>
<accession>A0A4R8G3S8</accession>
<proteinExistence type="predicted"/>
<name>A0A4R8G3S8_9GAMM</name>
<dbReference type="EMBL" id="SOEC01000006">
    <property type="protein sequence ID" value="TDX29766.1"/>
    <property type="molecule type" value="Genomic_DNA"/>
</dbReference>
<sequence length="82" mass="9306">MRQQAQAEMQEAQQRFARFSAVSKKESGYQGPLIGAVTSAYTALVGQYIDNLVIRLSLFKSVTFPPYRRQARLVTNPLCDFF</sequence>
<evidence type="ECO:0000313" key="1">
    <source>
        <dbReference type="EMBL" id="TDX29766.1"/>
    </source>
</evidence>
<evidence type="ECO:0000313" key="2">
    <source>
        <dbReference type="Proteomes" id="UP000294489"/>
    </source>
</evidence>
<dbReference type="Proteomes" id="UP000294489">
    <property type="component" value="Unassembled WGS sequence"/>
</dbReference>
<reference evidence="1 2" key="1">
    <citation type="submission" date="2019-03" db="EMBL/GenBank/DDBJ databases">
        <title>Freshwater and sediment microbial communities from various areas in North America, analyzing microbe dynamics in response to fracking.</title>
        <authorList>
            <person name="Lamendella R."/>
        </authorList>
    </citation>
    <scope>NUCLEOTIDE SEQUENCE [LARGE SCALE GENOMIC DNA]</scope>
    <source>
        <strain evidence="1 2">6_TX</strain>
    </source>
</reference>
<comment type="caution">
    <text evidence="1">The sequence shown here is derived from an EMBL/GenBank/DDBJ whole genome shotgun (WGS) entry which is preliminary data.</text>
</comment>